<protein>
    <submittedName>
        <fullName evidence="1">Uncharacterized protein</fullName>
    </submittedName>
</protein>
<dbReference type="OrthoDB" id="1912553at2"/>
<sequence>MASVLNDEEILCSINSYKDIKASSKVANTLVNLLAQGVAGGVVNDFKLILTPKNLYIQAITHAVWGGLSDIAYTDKISRENIKSFNVKNEDTKEYIEIITKDDKVANFIRDNEKKNDLASVMSSILKEGK</sequence>
<dbReference type="AlphaFoldDB" id="A0A0B5QSD4"/>
<gene>
    <name evidence="1" type="ORF">LF65_04453</name>
</gene>
<name>A0A0B5QSD4_CLOBE</name>
<dbReference type="KEGG" id="cbei:LF65_04453"/>
<reference evidence="2" key="1">
    <citation type="submission" date="2014-12" db="EMBL/GenBank/DDBJ databases">
        <title>Genome sequence of Clostridium beijerinckii strain 59B.</title>
        <authorList>
            <person name="Little G.T."/>
            <person name="Minton N.P."/>
        </authorList>
    </citation>
    <scope>NUCLEOTIDE SEQUENCE [LARGE SCALE GENOMIC DNA]</scope>
    <source>
        <strain evidence="2">59B</strain>
    </source>
</reference>
<organism evidence="1 2">
    <name type="scientific">Clostridium beijerinckii</name>
    <name type="common">Clostridium MP</name>
    <dbReference type="NCBI Taxonomy" id="1520"/>
    <lineage>
        <taxon>Bacteria</taxon>
        <taxon>Bacillati</taxon>
        <taxon>Bacillota</taxon>
        <taxon>Clostridia</taxon>
        <taxon>Eubacteriales</taxon>
        <taxon>Clostridiaceae</taxon>
        <taxon>Clostridium</taxon>
    </lineage>
</organism>
<dbReference type="EMBL" id="CP010086">
    <property type="protein sequence ID" value="AJH00993.1"/>
    <property type="molecule type" value="Genomic_DNA"/>
</dbReference>
<evidence type="ECO:0000313" key="2">
    <source>
        <dbReference type="Proteomes" id="UP000031866"/>
    </source>
</evidence>
<dbReference type="RefSeq" id="WP_041899037.1">
    <property type="nucleotide sequence ID" value="NZ_CP010086.2"/>
</dbReference>
<evidence type="ECO:0000313" key="1">
    <source>
        <dbReference type="EMBL" id="AJH00993.1"/>
    </source>
</evidence>
<accession>A0A0B5QSD4</accession>
<dbReference type="Proteomes" id="UP000031866">
    <property type="component" value="Chromosome"/>
</dbReference>
<proteinExistence type="predicted"/>